<feature type="transmembrane region" description="Helical" evidence="1">
    <location>
        <begin position="345"/>
        <end position="366"/>
    </location>
</feature>
<feature type="transmembrane region" description="Helical" evidence="1">
    <location>
        <begin position="12"/>
        <end position="32"/>
    </location>
</feature>
<sequence>MIDYTVSAADRWRRPIVIAFFSLLLLVGLLLVRDYGLSVDENQSRHNGMLSLKHVCDMFWPEFVQRDEQAFAYYQQYDLRDYYDRDYGVAFEMPVSFFERLLGLESQRSIFWFRHLCTFLVCMGGVGAVYQLVARRFKNWRLGLLGALFLVLSPRLFAEFFYNDKDAVFMALFAIGTNTAVRFIERPTLGRALWHALACAITIDVRIMGVLLPLATIAMLALRTIRGEYQQYGTGRLAIGAGFYLMLLPALVVGFWPYLWDAPLQNFLDAFHKMAKFRWGGQVLYMGRMVSAASLPWHYALIWIFITTPVLYVVAFITGVICIWRELKRRGWRVLYGSDEEWQDLLFLGLTLAPLLAVVVLRSVLYDGWRQLYFIYPTFLLVAMRGLVALFRWKPQGQWATYWPKLMRSLLVLSIVTTAAQIAWLHPQQQVYFNFLPGRHLEQKFEMDYWSLSYRWGLEWITKHDDRPVIYVNAPMEGSVELNRWMLDEYAAERIKFVAEPEKADYFMTTYRWHPEPYPYQNEVARLEAGKRRVLSIFRIK</sequence>
<name>A0ABQ1TV77_9BACT</name>
<evidence type="ECO:0008006" key="4">
    <source>
        <dbReference type="Google" id="ProtNLM"/>
    </source>
</evidence>
<dbReference type="EMBL" id="BMHT01000002">
    <property type="protein sequence ID" value="GGF04591.1"/>
    <property type="molecule type" value="Genomic_DNA"/>
</dbReference>
<evidence type="ECO:0000313" key="2">
    <source>
        <dbReference type="EMBL" id="GGF04591.1"/>
    </source>
</evidence>
<feature type="transmembrane region" description="Helical" evidence="1">
    <location>
        <begin position="237"/>
        <end position="259"/>
    </location>
</feature>
<feature type="transmembrane region" description="Helical" evidence="1">
    <location>
        <begin position="372"/>
        <end position="393"/>
    </location>
</feature>
<comment type="caution">
    <text evidence="2">The sequence shown here is derived from an EMBL/GenBank/DDBJ whole genome shotgun (WGS) entry which is preliminary data.</text>
</comment>
<evidence type="ECO:0000313" key="3">
    <source>
        <dbReference type="Proteomes" id="UP000632273"/>
    </source>
</evidence>
<keyword evidence="1" id="KW-0472">Membrane</keyword>
<keyword evidence="1" id="KW-1133">Transmembrane helix</keyword>
<proteinExistence type="predicted"/>
<feature type="transmembrane region" description="Helical" evidence="1">
    <location>
        <begin position="405"/>
        <end position="425"/>
    </location>
</feature>
<protein>
    <recommendedName>
        <fullName evidence="4">Glycosyltransferase RgtA/B/C/D-like domain-containing protein</fullName>
    </recommendedName>
</protein>
<feature type="transmembrane region" description="Helical" evidence="1">
    <location>
        <begin position="192"/>
        <end position="225"/>
    </location>
</feature>
<keyword evidence="1" id="KW-0812">Transmembrane</keyword>
<feature type="transmembrane region" description="Helical" evidence="1">
    <location>
        <begin position="297"/>
        <end position="324"/>
    </location>
</feature>
<dbReference type="Proteomes" id="UP000632273">
    <property type="component" value="Unassembled WGS sequence"/>
</dbReference>
<feature type="transmembrane region" description="Helical" evidence="1">
    <location>
        <begin position="142"/>
        <end position="162"/>
    </location>
</feature>
<reference evidence="3" key="1">
    <citation type="journal article" date="2019" name="Int. J. Syst. Evol. Microbiol.">
        <title>The Global Catalogue of Microorganisms (GCM) 10K type strain sequencing project: providing services to taxonomists for standard genome sequencing and annotation.</title>
        <authorList>
            <consortium name="The Broad Institute Genomics Platform"/>
            <consortium name="The Broad Institute Genome Sequencing Center for Infectious Disease"/>
            <person name="Wu L."/>
            <person name="Ma J."/>
        </authorList>
    </citation>
    <scope>NUCLEOTIDE SEQUENCE [LARGE SCALE GENOMIC DNA]</scope>
    <source>
        <strain evidence="3">CGMCC 1.15197</strain>
    </source>
</reference>
<gene>
    <name evidence="2" type="ORF">GCM10011383_14630</name>
</gene>
<organism evidence="2 3">
    <name type="scientific">Hymenobacter cavernae</name>
    <dbReference type="NCBI Taxonomy" id="2044852"/>
    <lineage>
        <taxon>Bacteria</taxon>
        <taxon>Pseudomonadati</taxon>
        <taxon>Bacteroidota</taxon>
        <taxon>Cytophagia</taxon>
        <taxon>Cytophagales</taxon>
        <taxon>Hymenobacteraceae</taxon>
        <taxon>Hymenobacter</taxon>
    </lineage>
</organism>
<dbReference type="RefSeq" id="WP_188812615.1">
    <property type="nucleotide sequence ID" value="NZ_BMHT01000002.1"/>
</dbReference>
<evidence type="ECO:0000256" key="1">
    <source>
        <dbReference type="SAM" id="Phobius"/>
    </source>
</evidence>
<feature type="transmembrane region" description="Helical" evidence="1">
    <location>
        <begin position="110"/>
        <end position="130"/>
    </location>
</feature>
<accession>A0ABQ1TV77</accession>
<keyword evidence="3" id="KW-1185">Reference proteome</keyword>